<reference evidence="8" key="1">
    <citation type="journal article" date="2021" name="bioRxiv">
        <title>Whole Genome Assembly and Annotation of Northern Wild Rice, Zizania palustris L., Supports a Whole Genome Duplication in the Zizania Genus.</title>
        <authorList>
            <person name="Haas M."/>
            <person name="Kono T."/>
            <person name="Macchietto M."/>
            <person name="Millas R."/>
            <person name="McGilp L."/>
            <person name="Shao M."/>
            <person name="Duquette J."/>
            <person name="Hirsch C.N."/>
            <person name="Kimball J."/>
        </authorList>
    </citation>
    <scope>NUCLEOTIDE SEQUENCE</scope>
    <source>
        <tissue evidence="8">Fresh leaf tissue</tissue>
    </source>
</reference>
<dbReference type="Pfam" id="PF05078">
    <property type="entry name" value="DUF679"/>
    <property type="match status" value="1"/>
</dbReference>
<evidence type="ECO:0000256" key="5">
    <source>
        <dbReference type="ARBA" id="ARBA00023136"/>
    </source>
</evidence>
<keyword evidence="9" id="KW-1185">Reference proteome</keyword>
<evidence type="ECO:0000256" key="4">
    <source>
        <dbReference type="ARBA" id="ARBA00022989"/>
    </source>
</evidence>
<dbReference type="OrthoDB" id="525686at2759"/>
<keyword evidence="5 7" id="KW-0472">Membrane</keyword>
<proteinExistence type="inferred from homology"/>
<keyword evidence="3 7" id="KW-0812">Transmembrane</keyword>
<feature type="region of interest" description="Disordered" evidence="6">
    <location>
        <begin position="1"/>
        <end position="26"/>
    </location>
</feature>
<dbReference type="GO" id="GO:0010256">
    <property type="term" value="P:endomembrane system organization"/>
    <property type="evidence" value="ECO:0007669"/>
    <property type="project" value="TreeGrafter"/>
</dbReference>
<evidence type="ECO:0000313" key="8">
    <source>
        <dbReference type="EMBL" id="KAG8075727.1"/>
    </source>
</evidence>
<evidence type="ECO:0000256" key="2">
    <source>
        <dbReference type="ARBA" id="ARBA00008707"/>
    </source>
</evidence>
<dbReference type="EMBL" id="JAAALK010000283">
    <property type="protein sequence ID" value="KAG8075727.1"/>
    <property type="molecule type" value="Genomic_DNA"/>
</dbReference>
<dbReference type="GO" id="GO:0005737">
    <property type="term" value="C:cytoplasm"/>
    <property type="evidence" value="ECO:0007669"/>
    <property type="project" value="UniProtKB-ARBA"/>
</dbReference>
<dbReference type="InterPro" id="IPR007770">
    <property type="entry name" value="DMP"/>
</dbReference>
<dbReference type="AlphaFoldDB" id="A0A8J5T1W4"/>
<evidence type="ECO:0000256" key="1">
    <source>
        <dbReference type="ARBA" id="ARBA00004141"/>
    </source>
</evidence>
<feature type="compositionally biased region" description="Basic and acidic residues" evidence="6">
    <location>
        <begin position="1"/>
        <end position="11"/>
    </location>
</feature>
<comment type="subcellular location">
    <subcellularLocation>
        <location evidence="1">Membrane</location>
        <topology evidence="1">Multi-pass membrane protein</topology>
    </subcellularLocation>
</comment>
<protein>
    <submittedName>
        <fullName evidence="8">Uncharacterized protein</fullName>
    </submittedName>
</protein>
<dbReference type="PANTHER" id="PTHR31621">
    <property type="entry name" value="PROTEIN DMP3"/>
    <property type="match status" value="1"/>
</dbReference>
<gene>
    <name evidence="8" type="ORF">GUJ93_ZPchr0006g42229</name>
</gene>
<feature type="transmembrane region" description="Helical" evidence="7">
    <location>
        <begin position="227"/>
        <end position="245"/>
    </location>
</feature>
<keyword evidence="4 7" id="KW-1133">Transmembrane helix</keyword>
<evidence type="ECO:0000256" key="6">
    <source>
        <dbReference type="SAM" id="MobiDB-lite"/>
    </source>
</evidence>
<name>A0A8J5T1W4_ZIZPA</name>
<organism evidence="8 9">
    <name type="scientific">Zizania palustris</name>
    <name type="common">Northern wild rice</name>
    <dbReference type="NCBI Taxonomy" id="103762"/>
    <lineage>
        <taxon>Eukaryota</taxon>
        <taxon>Viridiplantae</taxon>
        <taxon>Streptophyta</taxon>
        <taxon>Embryophyta</taxon>
        <taxon>Tracheophyta</taxon>
        <taxon>Spermatophyta</taxon>
        <taxon>Magnoliopsida</taxon>
        <taxon>Liliopsida</taxon>
        <taxon>Poales</taxon>
        <taxon>Poaceae</taxon>
        <taxon>BOP clade</taxon>
        <taxon>Oryzoideae</taxon>
        <taxon>Oryzeae</taxon>
        <taxon>Zizaniinae</taxon>
        <taxon>Zizania</taxon>
    </lineage>
</organism>
<dbReference type="Proteomes" id="UP000729402">
    <property type="component" value="Unassembled WGS sequence"/>
</dbReference>
<evidence type="ECO:0000256" key="7">
    <source>
        <dbReference type="SAM" id="Phobius"/>
    </source>
</evidence>
<evidence type="ECO:0000256" key="3">
    <source>
        <dbReference type="ARBA" id="ARBA00022692"/>
    </source>
</evidence>
<dbReference type="GO" id="GO:0016020">
    <property type="term" value="C:membrane"/>
    <property type="evidence" value="ECO:0007669"/>
    <property type="project" value="UniProtKB-SubCell"/>
</dbReference>
<reference evidence="8" key="2">
    <citation type="submission" date="2021-02" db="EMBL/GenBank/DDBJ databases">
        <authorList>
            <person name="Kimball J.A."/>
            <person name="Haas M.W."/>
            <person name="Macchietto M."/>
            <person name="Kono T."/>
            <person name="Duquette J."/>
            <person name="Shao M."/>
        </authorList>
    </citation>
    <scope>NUCLEOTIDE SEQUENCE</scope>
    <source>
        <tissue evidence="8">Fresh leaf tissue</tissue>
    </source>
</reference>
<feature type="transmembrane region" description="Helical" evidence="7">
    <location>
        <begin position="129"/>
        <end position="146"/>
    </location>
</feature>
<feature type="transmembrane region" description="Helical" evidence="7">
    <location>
        <begin position="188"/>
        <end position="207"/>
    </location>
</feature>
<sequence length="259" mass="26987">MASNKQDDLESQKPAPSPGPAVVSLTAADAPLPASGSVEPPAAAVAAAVSVGVYNGHDDAPETEPLLVVLPLPLPSSDETTRLGRAIAMTFRGTAELAKHLPAGAVLVFEVLSPVFTDGGKCQDVNRVMTSWLVGLCAAACFLLCFTDSFHDGKGTVRYVVATCAGLWVVDGTPPPPADTATAYRLKFIDFFHAALSLLVFMSVAMFDRNVGACFYPVMSSDARQVFTAVPLAGGLVGTMLFATFPSTRHGIGFPVLMA</sequence>
<comment type="similarity">
    <text evidence="2">Belongs to the plant DMP1 protein family.</text>
</comment>
<evidence type="ECO:0000313" key="9">
    <source>
        <dbReference type="Proteomes" id="UP000729402"/>
    </source>
</evidence>
<comment type="caution">
    <text evidence="8">The sequence shown here is derived from an EMBL/GenBank/DDBJ whole genome shotgun (WGS) entry which is preliminary data.</text>
</comment>
<accession>A0A8J5T1W4</accession>
<dbReference type="PANTHER" id="PTHR31621:SF3">
    <property type="entry name" value="OS06G0352200 PROTEIN"/>
    <property type="match status" value="1"/>
</dbReference>